<proteinExistence type="predicted"/>
<gene>
    <name evidence="3" type="ORF">CFIMG_003173RA</name>
</gene>
<feature type="compositionally biased region" description="Basic residues" evidence="1">
    <location>
        <begin position="276"/>
        <end position="286"/>
    </location>
</feature>
<feature type="region of interest" description="Disordered" evidence="1">
    <location>
        <begin position="264"/>
        <end position="429"/>
    </location>
</feature>
<name>A0A2C5WZF9_9PEZI</name>
<dbReference type="Pfam" id="PF10358">
    <property type="entry name" value="NT-C2"/>
    <property type="match status" value="1"/>
</dbReference>
<feature type="domain" description="C2 NT-type" evidence="2">
    <location>
        <begin position="7"/>
        <end position="182"/>
    </location>
</feature>
<dbReference type="STRING" id="1035309.A0A2C5WZF9"/>
<accession>A0A2C5WZF9</accession>
<dbReference type="AlphaFoldDB" id="A0A2C5WZF9"/>
<dbReference type="InterPro" id="IPR039931">
    <property type="entry name" value="EEIG1/2-like"/>
</dbReference>
<sequence>MKKLFRTHEANVRQPRFELHLKIYDLNNVPLVAGWSLIKWHIVHSMHAEHRGATERRAITNHRVHYSYSKLVGNVRIPIDKSLRLSECWLELEVLQEYSSGGLRDEKVPLGKVRVNLGEFVEESMNMDIQLLSRRRPAAMASSAAGSSLSSQYDAQDGIIRRYLLQDSKINSTLKIGVLMVQVDGDRNYAAPPLKTAPVFGGLTGVFVGEAPDQEDGNKVPMIASNKARDVAEVDLYRSMLIASWNCPLDELRADEAIEDIFHQGDSKHSPYSPHVHSHGHTHRHTASSLPTPTASSSAKRFVHGHYSSTYGRDESGSGDESYASTSHNHGGHSHGHRSGVKSHRGHRHHRTSSGLSETSAATVTRSGYSGNRAPAQDRISHRPLTGTPSVHRRNISRSSSEYLTLGARSRSSSFTSLASMDGSGDDYSRDTDAHDIELRHISGREVREHEIRENMVAWTVPTQQTA</sequence>
<dbReference type="PANTHER" id="PTHR21456">
    <property type="entry name" value="FAMILY WITH SEQUENCE SIMILARITY 102"/>
    <property type="match status" value="1"/>
</dbReference>
<dbReference type="EMBL" id="APWK03000030">
    <property type="protein sequence ID" value="PHH54199.1"/>
    <property type="molecule type" value="Genomic_DNA"/>
</dbReference>
<reference evidence="3 4" key="1">
    <citation type="journal article" date="2013" name="Fungal Biol.">
        <title>Analysis of microsatellite markers in the genome of the plant pathogen Ceratocystis fimbriata.</title>
        <authorList>
            <person name="Simpson M.C."/>
            <person name="Wilken P.M."/>
            <person name="Coetzee M.P."/>
            <person name="Wingfield M.J."/>
            <person name="Wingfield B.D."/>
        </authorList>
    </citation>
    <scope>NUCLEOTIDE SEQUENCE [LARGE SCALE GENOMIC DNA]</scope>
    <source>
        <strain evidence="3 4">CBS 114723</strain>
    </source>
</reference>
<dbReference type="PANTHER" id="PTHR21456:SF1">
    <property type="entry name" value="C2 NT-TYPE DOMAIN-CONTAINING PROTEIN"/>
    <property type="match status" value="1"/>
</dbReference>
<organism evidence="3 4">
    <name type="scientific">Ceratocystis fimbriata CBS 114723</name>
    <dbReference type="NCBI Taxonomy" id="1035309"/>
    <lineage>
        <taxon>Eukaryota</taxon>
        <taxon>Fungi</taxon>
        <taxon>Dikarya</taxon>
        <taxon>Ascomycota</taxon>
        <taxon>Pezizomycotina</taxon>
        <taxon>Sordariomycetes</taxon>
        <taxon>Hypocreomycetidae</taxon>
        <taxon>Microascales</taxon>
        <taxon>Ceratocystidaceae</taxon>
        <taxon>Ceratocystis</taxon>
    </lineage>
</organism>
<feature type="compositionally biased region" description="Polar residues" evidence="1">
    <location>
        <begin position="358"/>
        <end position="370"/>
    </location>
</feature>
<evidence type="ECO:0000313" key="4">
    <source>
        <dbReference type="Proteomes" id="UP000222788"/>
    </source>
</evidence>
<keyword evidence="4" id="KW-1185">Reference proteome</keyword>
<feature type="compositionally biased region" description="Basic residues" evidence="1">
    <location>
        <begin position="330"/>
        <end position="352"/>
    </location>
</feature>
<dbReference type="InterPro" id="IPR019448">
    <property type="entry name" value="NT-C2"/>
</dbReference>
<dbReference type="PROSITE" id="PS51840">
    <property type="entry name" value="C2_NT"/>
    <property type="match status" value="1"/>
</dbReference>
<dbReference type="Proteomes" id="UP000222788">
    <property type="component" value="Unassembled WGS sequence"/>
</dbReference>
<feature type="compositionally biased region" description="Low complexity" evidence="1">
    <location>
        <begin position="287"/>
        <end position="299"/>
    </location>
</feature>
<reference evidence="3 4" key="2">
    <citation type="journal article" date="2013" name="IMA Fungus">
        <title>IMA Genome-F 1: Ceratocystis fimbriata: Draft nuclear genome sequence for the plant pathogen, Ceratocystis fimbriata.</title>
        <authorList>
            <person name="Wilken P.M."/>
            <person name="Steenkamp E.T."/>
            <person name="Wingfield M.J."/>
            <person name="de Beer Z.W."/>
            <person name="Wingfield B.D."/>
        </authorList>
    </citation>
    <scope>NUCLEOTIDE SEQUENCE [LARGE SCALE GENOMIC DNA]</scope>
    <source>
        <strain evidence="3 4">CBS 114723</strain>
    </source>
</reference>
<evidence type="ECO:0000313" key="3">
    <source>
        <dbReference type="EMBL" id="PHH54199.1"/>
    </source>
</evidence>
<feature type="compositionally biased region" description="Low complexity" evidence="1">
    <location>
        <begin position="408"/>
        <end position="420"/>
    </location>
</feature>
<evidence type="ECO:0000259" key="2">
    <source>
        <dbReference type="PROSITE" id="PS51840"/>
    </source>
</evidence>
<protein>
    <recommendedName>
        <fullName evidence="2">C2 NT-type domain-containing protein</fullName>
    </recommendedName>
</protein>
<comment type="caution">
    <text evidence="3">The sequence shown here is derived from an EMBL/GenBank/DDBJ whole genome shotgun (WGS) entry which is preliminary data.</text>
</comment>
<dbReference type="OrthoDB" id="3365224at2759"/>
<evidence type="ECO:0000256" key="1">
    <source>
        <dbReference type="SAM" id="MobiDB-lite"/>
    </source>
</evidence>